<evidence type="ECO:0000313" key="11">
    <source>
        <dbReference type="EMBL" id="GFO28983.1"/>
    </source>
</evidence>
<evidence type="ECO:0000259" key="10">
    <source>
        <dbReference type="PROSITE" id="PS51465"/>
    </source>
</evidence>
<evidence type="ECO:0000256" key="7">
    <source>
        <dbReference type="ARBA" id="ARBA00023157"/>
    </source>
</evidence>
<evidence type="ECO:0000256" key="5">
    <source>
        <dbReference type="ARBA" id="ARBA00022989"/>
    </source>
</evidence>
<reference evidence="11 12" key="1">
    <citation type="journal article" date="2021" name="Elife">
        <title>Chloroplast acquisition without the gene transfer in kleptoplastic sea slugs, Plakobranchus ocellatus.</title>
        <authorList>
            <person name="Maeda T."/>
            <person name="Takahashi S."/>
            <person name="Yoshida T."/>
            <person name="Shimamura S."/>
            <person name="Takaki Y."/>
            <person name="Nagai Y."/>
            <person name="Toyoda A."/>
            <person name="Suzuki Y."/>
            <person name="Arimoto A."/>
            <person name="Ishii H."/>
            <person name="Satoh N."/>
            <person name="Nishiyama T."/>
            <person name="Hasebe M."/>
            <person name="Maruyama T."/>
            <person name="Minagawa J."/>
            <person name="Obokata J."/>
            <person name="Shigenobu S."/>
        </authorList>
    </citation>
    <scope>NUCLEOTIDE SEQUENCE [LARGE SCALE GENOMIC DNA]</scope>
</reference>
<dbReference type="PANTHER" id="PTHR11388:SF157">
    <property type="entry name" value="SOLUTE CARRIER ORGANIC ANION TRANSPORTER FAMILY MEMBER 2A1-LIKE"/>
    <property type="match status" value="1"/>
</dbReference>
<comment type="similarity">
    <text evidence="2">Belongs to the organo anion transporter (TC 2.A.60) family.</text>
</comment>
<evidence type="ECO:0000256" key="9">
    <source>
        <dbReference type="SAM" id="Phobius"/>
    </source>
</evidence>
<sequence>MTCKQIFNSFQYFSGVGTFVVLFGLASMYVGILTSYLGTQFIWLERLYDISPGGLKMMVTMGEIAFLILVLFLSGLARRWHMPRTLSITTFIIGIAALICVLPYAAHKPELTPPPNVTKETQYTMEKFKMMAPTCTVNEAMRNELTAILVAPTDENCEPLDPGAAPVVSQGSGPPGGSSSNDTAEDSGDATNSNSSLDDGAKNLTSPTNDIDPEPAQGEPPAPGPTVMMPDLTKIATHSIFETLASLAKAQYNVDLKALSKLSREEQQEAMMNMPPTMRQSMPALKAMLGENADSYFYPVTLPQSRRKRQADLSSGNQTDTTTEANEALIVEVDPKDQMLKKLQSDMNWNGQLAVMMSTSFAEMFANPCTQKKIQEFIASMCPYLTGPFLEDKESAATLLVALIVLGMMLAGIARAAHPAFSAIYVDSRSSERRTGVYLGILFGLGALGAVVAQLLGFYATTTYITMEDVGLMTVINPRWLGAWWVGFLIVGVACLILAPILFFFPNPRDKLISKQIRVKGVTKVAKNFFRSGMRLLGNPIFLLITLGNALTVMAADGMLRHLPKYVESAFSLPPMEDGLYLALAVSVIIVVGVFLGGLIATLAKLSPFSCLKLVTACAIVVFILQACALGLGCEQPKISKGEAMINLTSEETVQCSQTCVCMDFVYMPACGSDGVTYFTPCHAGCGHPIDKEWHHCKCIPDDKQTATFGLCEQECWGGVFYGFSFVIALACFLVALKSVPAFLAMFRSVEREDAPLAIGVNAFMVTLIGVIPSSNLYSSMFEGICLLERQACGPVDTCAIYDVEALRLRYNGLGSGLKALAALLYVVAMVLGFRENSVFSRKTHEAGRRK</sequence>
<feature type="transmembrane region" description="Helical" evidence="9">
    <location>
        <begin position="541"/>
        <end position="560"/>
    </location>
</feature>
<feature type="transmembrane region" description="Helical" evidence="9">
    <location>
        <begin position="396"/>
        <end position="417"/>
    </location>
</feature>
<proteinExistence type="inferred from homology"/>
<evidence type="ECO:0000256" key="4">
    <source>
        <dbReference type="ARBA" id="ARBA00022692"/>
    </source>
</evidence>
<gene>
    <name evidence="11" type="ORF">PoB_005548800</name>
</gene>
<comment type="subcellular location">
    <subcellularLocation>
        <location evidence="1">Cell membrane</location>
        <topology evidence="1">Multi-pass membrane protein</topology>
    </subcellularLocation>
</comment>
<dbReference type="Pfam" id="PF03137">
    <property type="entry name" value="OATP"/>
    <property type="match status" value="2"/>
</dbReference>
<evidence type="ECO:0000256" key="3">
    <source>
        <dbReference type="ARBA" id="ARBA00022475"/>
    </source>
</evidence>
<evidence type="ECO:0000256" key="6">
    <source>
        <dbReference type="ARBA" id="ARBA00023136"/>
    </source>
</evidence>
<keyword evidence="5 9" id="KW-1133">Transmembrane helix</keyword>
<organism evidence="11 12">
    <name type="scientific">Plakobranchus ocellatus</name>
    <dbReference type="NCBI Taxonomy" id="259542"/>
    <lineage>
        <taxon>Eukaryota</taxon>
        <taxon>Metazoa</taxon>
        <taxon>Spiralia</taxon>
        <taxon>Lophotrochozoa</taxon>
        <taxon>Mollusca</taxon>
        <taxon>Gastropoda</taxon>
        <taxon>Heterobranchia</taxon>
        <taxon>Euthyneura</taxon>
        <taxon>Panpulmonata</taxon>
        <taxon>Sacoglossa</taxon>
        <taxon>Placobranchoidea</taxon>
        <taxon>Plakobranchidae</taxon>
        <taxon>Plakobranchus</taxon>
    </lineage>
</organism>
<feature type="transmembrane region" description="Helical" evidence="9">
    <location>
        <begin position="57"/>
        <end position="76"/>
    </location>
</feature>
<feature type="region of interest" description="Disordered" evidence="8">
    <location>
        <begin position="154"/>
        <end position="229"/>
    </location>
</feature>
<feature type="transmembrane region" description="Helical" evidence="9">
    <location>
        <begin position="757"/>
        <end position="778"/>
    </location>
</feature>
<dbReference type="Pfam" id="PF07648">
    <property type="entry name" value="Kazal_2"/>
    <property type="match status" value="1"/>
</dbReference>
<name>A0AAV4CBY6_9GAST</name>
<evidence type="ECO:0000256" key="8">
    <source>
        <dbReference type="SAM" id="MobiDB-lite"/>
    </source>
</evidence>
<dbReference type="SUPFAM" id="SSF100895">
    <property type="entry name" value="Kazal-type serine protease inhibitors"/>
    <property type="match status" value="1"/>
</dbReference>
<feature type="transmembrane region" description="Helical" evidence="9">
    <location>
        <begin position="611"/>
        <end position="632"/>
    </location>
</feature>
<dbReference type="PROSITE" id="PS51465">
    <property type="entry name" value="KAZAL_2"/>
    <property type="match status" value="1"/>
</dbReference>
<dbReference type="PANTHER" id="PTHR11388">
    <property type="entry name" value="ORGANIC ANION TRANSPORTER"/>
    <property type="match status" value="1"/>
</dbReference>
<feature type="transmembrane region" description="Helical" evidence="9">
    <location>
        <begin position="720"/>
        <end position="745"/>
    </location>
</feature>
<feature type="transmembrane region" description="Helical" evidence="9">
    <location>
        <begin position="480"/>
        <end position="505"/>
    </location>
</feature>
<dbReference type="Gene3D" id="1.20.1250.20">
    <property type="entry name" value="MFS general substrate transporter like domains"/>
    <property type="match status" value="1"/>
</dbReference>
<dbReference type="InterPro" id="IPR002350">
    <property type="entry name" value="Kazal_dom"/>
</dbReference>
<keyword evidence="6 9" id="KW-0472">Membrane</keyword>
<feature type="transmembrane region" description="Helical" evidence="9">
    <location>
        <begin position="580"/>
        <end position="604"/>
    </location>
</feature>
<dbReference type="InterPro" id="IPR036058">
    <property type="entry name" value="Kazal_dom_sf"/>
</dbReference>
<feature type="transmembrane region" description="Helical" evidence="9">
    <location>
        <begin position="817"/>
        <end position="834"/>
    </location>
</feature>
<dbReference type="InterPro" id="IPR036259">
    <property type="entry name" value="MFS_trans_sf"/>
</dbReference>
<keyword evidence="3" id="KW-1003">Cell membrane</keyword>
<feature type="transmembrane region" description="Helical" evidence="9">
    <location>
        <begin position="437"/>
        <end position="460"/>
    </location>
</feature>
<dbReference type="GO" id="GO:0043252">
    <property type="term" value="P:sodium-independent organic anion transport"/>
    <property type="evidence" value="ECO:0007669"/>
    <property type="project" value="TreeGrafter"/>
</dbReference>
<keyword evidence="4 9" id="KW-0812">Transmembrane</keyword>
<dbReference type="InterPro" id="IPR004156">
    <property type="entry name" value="OATP"/>
</dbReference>
<evidence type="ECO:0000313" key="12">
    <source>
        <dbReference type="Proteomes" id="UP000735302"/>
    </source>
</evidence>
<dbReference type="Proteomes" id="UP000735302">
    <property type="component" value="Unassembled WGS sequence"/>
</dbReference>
<feature type="domain" description="Kazal-like" evidence="10">
    <location>
        <begin position="650"/>
        <end position="701"/>
    </location>
</feature>
<protein>
    <submittedName>
        <fullName evidence="11">Solute carrier organic anion transporter family member</fullName>
    </submittedName>
</protein>
<evidence type="ECO:0000256" key="2">
    <source>
        <dbReference type="ARBA" id="ARBA00009657"/>
    </source>
</evidence>
<dbReference type="AlphaFoldDB" id="A0AAV4CBY6"/>
<keyword evidence="7" id="KW-1015">Disulfide bond</keyword>
<feature type="compositionally biased region" description="Polar residues" evidence="8">
    <location>
        <begin position="189"/>
        <end position="209"/>
    </location>
</feature>
<dbReference type="GO" id="GO:0015347">
    <property type="term" value="F:sodium-independent organic anion transmembrane transporter activity"/>
    <property type="evidence" value="ECO:0007669"/>
    <property type="project" value="TreeGrafter"/>
</dbReference>
<feature type="transmembrane region" description="Helical" evidence="9">
    <location>
        <begin position="88"/>
        <end position="106"/>
    </location>
</feature>
<dbReference type="EMBL" id="BLXT01006100">
    <property type="protein sequence ID" value="GFO28983.1"/>
    <property type="molecule type" value="Genomic_DNA"/>
</dbReference>
<keyword evidence="12" id="KW-1185">Reference proteome</keyword>
<dbReference type="GO" id="GO:0016323">
    <property type="term" value="C:basolateral plasma membrane"/>
    <property type="evidence" value="ECO:0007669"/>
    <property type="project" value="TreeGrafter"/>
</dbReference>
<comment type="caution">
    <text evidence="11">The sequence shown here is derived from an EMBL/GenBank/DDBJ whole genome shotgun (WGS) entry which is preliminary data.</text>
</comment>
<evidence type="ECO:0000256" key="1">
    <source>
        <dbReference type="ARBA" id="ARBA00004651"/>
    </source>
</evidence>
<dbReference type="SUPFAM" id="SSF103473">
    <property type="entry name" value="MFS general substrate transporter"/>
    <property type="match status" value="1"/>
</dbReference>
<accession>A0AAV4CBY6</accession>
<feature type="transmembrane region" description="Helical" evidence="9">
    <location>
        <begin position="12"/>
        <end position="37"/>
    </location>
</feature>